<evidence type="ECO:0000313" key="3">
    <source>
        <dbReference type="Proteomes" id="UP001066276"/>
    </source>
</evidence>
<dbReference type="Proteomes" id="UP001066276">
    <property type="component" value="Chromosome 6"/>
</dbReference>
<name>A0AAV7Q1H7_PLEWA</name>
<keyword evidence="3" id="KW-1185">Reference proteome</keyword>
<feature type="region of interest" description="Disordered" evidence="1">
    <location>
        <begin position="1"/>
        <end position="85"/>
    </location>
</feature>
<sequence length="138" mass="14438">MAGATRGRGRARCRGGGGRQTLGDASAAGPPDSRMGGTTWGFLGPQRPRKAIRQRAGRLGPPGPGAAETPGVARSRGQTPPETQHWCGAVPTWPCDGWCRVIHARGRPGTGQRQTPTMKRSRGGRSGSCDLEGRWGDG</sequence>
<dbReference type="EMBL" id="JANPWB010000010">
    <property type="protein sequence ID" value="KAJ1134054.1"/>
    <property type="molecule type" value="Genomic_DNA"/>
</dbReference>
<accession>A0AAV7Q1H7</accession>
<proteinExistence type="predicted"/>
<evidence type="ECO:0000313" key="2">
    <source>
        <dbReference type="EMBL" id="KAJ1134054.1"/>
    </source>
</evidence>
<dbReference type="AlphaFoldDB" id="A0AAV7Q1H7"/>
<reference evidence="2" key="1">
    <citation type="journal article" date="2022" name="bioRxiv">
        <title>Sequencing and chromosome-scale assembly of the giantPleurodeles waltlgenome.</title>
        <authorList>
            <person name="Brown T."/>
            <person name="Elewa A."/>
            <person name="Iarovenko S."/>
            <person name="Subramanian E."/>
            <person name="Araus A.J."/>
            <person name="Petzold A."/>
            <person name="Susuki M."/>
            <person name="Suzuki K.-i.T."/>
            <person name="Hayashi T."/>
            <person name="Toyoda A."/>
            <person name="Oliveira C."/>
            <person name="Osipova E."/>
            <person name="Leigh N.D."/>
            <person name="Simon A."/>
            <person name="Yun M.H."/>
        </authorList>
    </citation>
    <scope>NUCLEOTIDE SEQUENCE</scope>
    <source>
        <strain evidence="2">20211129_DDA</strain>
        <tissue evidence="2">Liver</tissue>
    </source>
</reference>
<gene>
    <name evidence="2" type="ORF">NDU88_000518</name>
</gene>
<evidence type="ECO:0000256" key="1">
    <source>
        <dbReference type="SAM" id="MobiDB-lite"/>
    </source>
</evidence>
<organism evidence="2 3">
    <name type="scientific">Pleurodeles waltl</name>
    <name type="common">Iberian ribbed newt</name>
    <dbReference type="NCBI Taxonomy" id="8319"/>
    <lineage>
        <taxon>Eukaryota</taxon>
        <taxon>Metazoa</taxon>
        <taxon>Chordata</taxon>
        <taxon>Craniata</taxon>
        <taxon>Vertebrata</taxon>
        <taxon>Euteleostomi</taxon>
        <taxon>Amphibia</taxon>
        <taxon>Batrachia</taxon>
        <taxon>Caudata</taxon>
        <taxon>Salamandroidea</taxon>
        <taxon>Salamandridae</taxon>
        <taxon>Pleurodelinae</taxon>
        <taxon>Pleurodeles</taxon>
    </lineage>
</organism>
<feature type="region of interest" description="Disordered" evidence="1">
    <location>
        <begin position="105"/>
        <end position="138"/>
    </location>
</feature>
<protein>
    <submittedName>
        <fullName evidence="2">Uncharacterized protein</fullName>
    </submittedName>
</protein>
<comment type="caution">
    <text evidence="2">The sequence shown here is derived from an EMBL/GenBank/DDBJ whole genome shotgun (WGS) entry which is preliminary data.</text>
</comment>
<feature type="compositionally biased region" description="Basic residues" evidence="1">
    <location>
        <begin position="47"/>
        <end position="56"/>
    </location>
</feature>